<protein>
    <submittedName>
        <fullName evidence="8">GlsB/YeaQ/YmgE family stress response membrane protein</fullName>
    </submittedName>
</protein>
<dbReference type="KEGG" id="cari:FNU76_02850"/>
<name>A0A516SBD3_9NEIS</name>
<dbReference type="InterPro" id="IPR007341">
    <property type="entry name" value="Transgly_assoc"/>
</dbReference>
<dbReference type="RefSeq" id="WP_143856303.1">
    <property type="nucleotide sequence ID" value="NZ_CP041730.1"/>
</dbReference>
<evidence type="ECO:0000256" key="1">
    <source>
        <dbReference type="ARBA" id="ARBA00004651"/>
    </source>
</evidence>
<evidence type="ECO:0000256" key="2">
    <source>
        <dbReference type="ARBA" id="ARBA00011006"/>
    </source>
</evidence>
<dbReference type="EMBL" id="CP041730">
    <property type="protein sequence ID" value="QDQ25378.1"/>
    <property type="molecule type" value="Genomic_DNA"/>
</dbReference>
<evidence type="ECO:0000256" key="3">
    <source>
        <dbReference type="ARBA" id="ARBA00022475"/>
    </source>
</evidence>
<evidence type="ECO:0000256" key="4">
    <source>
        <dbReference type="ARBA" id="ARBA00022692"/>
    </source>
</evidence>
<keyword evidence="3" id="KW-1003">Cell membrane</keyword>
<feature type="transmembrane region" description="Helical" evidence="7">
    <location>
        <begin position="28"/>
        <end position="47"/>
    </location>
</feature>
<feature type="transmembrane region" description="Helical" evidence="7">
    <location>
        <begin position="59"/>
        <end position="79"/>
    </location>
</feature>
<dbReference type="OrthoDB" id="9811343at2"/>
<dbReference type="AlphaFoldDB" id="A0A516SBD3"/>
<dbReference type="PANTHER" id="PTHR33884:SF3">
    <property type="entry name" value="UPF0410 PROTEIN YMGE"/>
    <property type="match status" value="1"/>
</dbReference>
<evidence type="ECO:0000313" key="8">
    <source>
        <dbReference type="EMBL" id="QDQ25378.1"/>
    </source>
</evidence>
<keyword evidence="6 7" id="KW-0472">Membrane</keyword>
<proteinExistence type="inferred from homology"/>
<evidence type="ECO:0000256" key="7">
    <source>
        <dbReference type="SAM" id="Phobius"/>
    </source>
</evidence>
<gene>
    <name evidence="8" type="ORF">FNU76_02850</name>
</gene>
<dbReference type="Proteomes" id="UP000317550">
    <property type="component" value="Chromosome"/>
</dbReference>
<evidence type="ECO:0000313" key="9">
    <source>
        <dbReference type="Proteomes" id="UP000317550"/>
    </source>
</evidence>
<evidence type="ECO:0000256" key="6">
    <source>
        <dbReference type="ARBA" id="ARBA00023136"/>
    </source>
</evidence>
<reference evidence="9" key="1">
    <citation type="submission" date="2019-07" db="EMBL/GenBank/DDBJ databases">
        <title>Chitinimonas sp. nov., isolated from Ny-Alesund, arctica soil.</title>
        <authorList>
            <person name="Xu Q."/>
            <person name="Peng F."/>
        </authorList>
    </citation>
    <scope>NUCLEOTIDE SEQUENCE [LARGE SCALE GENOMIC DNA]</scope>
    <source>
        <strain evidence="9">R3-44</strain>
    </source>
</reference>
<accession>A0A516SBD3</accession>
<dbReference type="GO" id="GO:0005886">
    <property type="term" value="C:plasma membrane"/>
    <property type="evidence" value="ECO:0007669"/>
    <property type="project" value="UniProtKB-SubCell"/>
</dbReference>
<keyword evidence="9" id="KW-1185">Reference proteome</keyword>
<evidence type="ECO:0000256" key="5">
    <source>
        <dbReference type="ARBA" id="ARBA00022989"/>
    </source>
</evidence>
<dbReference type="Pfam" id="PF04226">
    <property type="entry name" value="Transgly_assoc"/>
    <property type="match status" value="1"/>
</dbReference>
<keyword evidence="5 7" id="KW-1133">Transmembrane helix</keyword>
<comment type="subcellular location">
    <subcellularLocation>
        <location evidence="1">Cell membrane</location>
        <topology evidence="1">Multi-pass membrane protein</topology>
    </subcellularLocation>
</comment>
<keyword evidence="4 7" id="KW-0812">Transmembrane</keyword>
<organism evidence="8 9">
    <name type="scientific">Chitinimonas arctica</name>
    <dbReference type="NCBI Taxonomy" id="2594795"/>
    <lineage>
        <taxon>Bacteria</taxon>
        <taxon>Pseudomonadati</taxon>
        <taxon>Pseudomonadota</taxon>
        <taxon>Betaproteobacteria</taxon>
        <taxon>Neisseriales</taxon>
        <taxon>Chitinibacteraceae</taxon>
        <taxon>Chitinimonas</taxon>
    </lineage>
</organism>
<comment type="similarity">
    <text evidence="2">Belongs to the UPF0410 family.</text>
</comment>
<sequence length="84" mass="8511">MSLFAWIILGLIAGYVAGKLVDSSSQGVVMDLLLGIAGAVIGGWLFNTFGMAGVTGLTIYSPIVAVAGATIALAAYHALSRGLR</sequence>
<dbReference type="PANTHER" id="PTHR33884">
    <property type="entry name" value="UPF0410 PROTEIN YMGE"/>
    <property type="match status" value="1"/>
</dbReference>